<keyword evidence="1" id="KW-0472">Membrane</keyword>
<reference evidence="3" key="1">
    <citation type="journal article" date="2019" name="Int. J. Syst. Evol. Microbiol.">
        <title>The Global Catalogue of Microorganisms (GCM) 10K type strain sequencing project: providing services to taxonomists for standard genome sequencing and annotation.</title>
        <authorList>
            <consortium name="The Broad Institute Genomics Platform"/>
            <consortium name="The Broad Institute Genome Sequencing Center for Infectious Disease"/>
            <person name="Wu L."/>
            <person name="Ma J."/>
        </authorList>
    </citation>
    <scope>NUCLEOTIDE SEQUENCE [LARGE SCALE GENOMIC DNA]</scope>
    <source>
        <strain evidence="3">KCTC 23299</strain>
    </source>
</reference>
<proteinExistence type="predicted"/>
<dbReference type="RefSeq" id="WP_386094348.1">
    <property type="nucleotide sequence ID" value="NZ_JBHUOZ010000001.1"/>
</dbReference>
<evidence type="ECO:0000313" key="3">
    <source>
        <dbReference type="Proteomes" id="UP001597511"/>
    </source>
</evidence>
<evidence type="ECO:0000256" key="1">
    <source>
        <dbReference type="SAM" id="Phobius"/>
    </source>
</evidence>
<protein>
    <recommendedName>
        <fullName evidence="4">YokE-like PH domain-containing protein</fullName>
    </recommendedName>
</protein>
<accession>A0ABW6A2P5</accession>
<evidence type="ECO:0008006" key="4">
    <source>
        <dbReference type="Google" id="ProtNLM"/>
    </source>
</evidence>
<gene>
    <name evidence="2" type="ORF">ACFS6H_01495</name>
</gene>
<dbReference type="EMBL" id="JBHUOZ010000001">
    <property type="protein sequence ID" value="MFD2918362.1"/>
    <property type="molecule type" value="Genomic_DNA"/>
</dbReference>
<keyword evidence="3" id="KW-1185">Reference proteome</keyword>
<comment type="caution">
    <text evidence="2">The sequence shown here is derived from an EMBL/GenBank/DDBJ whole genome shotgun (WGS) entry which is preliminary data.</text>
</comment>
<keyword evidence="1" id="KW-0812">Transmembrane</keyword>
<evidence type="ECO:0000313" key="2">
    <source>
        <dbReference type="EMBL" id="MFD2918362.1"/>
    </source>
</evidence>
<keyword evidence="1" id="KW-1133">Transmembrane helix</keyword>
<sequence length="179" mass="20932">MKTNLQLIQAFEILFKPYEQEKVNIDSLQQRISIKNEDASWKMLGIVAAFSFCMMLLAAWGRGMQLSWGFVIYAFVPGILIILLVKYWNTQLQTIDLFNQCVIQHNRLLLFFNRKVIRFSDVREVVVEKQYLNGLFTTYAIVLKTKQGMIDRQIFITGKNEAFTQELAQWCREAIFTTA</sequence>
<feature type="transmembrane region" description="Helical" evidence="1">
    <location>
        <begin position="41"/>
        <end position="60"/>
    </location>
</feature>
<name>A0ABW6A2P5_9BACT</name>
<organism evidence="2 3">
    <name type="scientific">Terrimonas rubra</name>
    <dbReference type="NCBI Taxonomy" id="1035890"/>
    <lineage>
        <taxon>Bacteria</taxon>
        <taxon>Pseudomonadati</taxon>
        <taxon>Bacteroidota</taxon>
        <taxon>Chitinophagia</taxon>
        <taxon>Chitinophagales</taxon>
        <taxon>Chitinophagaceae</taxon>
        <taxon>Terrimonas</taxon>
    </lineage>
</organism>
<feature type="transmembrane region" description="Helical" evidence="1">
    <location>
        <begin position="66"/>
        <end position="85"/>
    </location>
</feature>
<dbReference type="Proteomes" id="UP001597511">
    <property type="component" value="Unassembled WGS sequence"/>
</dbReference>